<reference evidence="2" key="2">
    <citation type="submission" date="2020-09" db="EMBL/GenBank/DDBJ databases">
        <authorList>
            <person name="Sun Q."/>
            <person name="Ohkuma M."/>
        </authorList>
    </citation>
    <scope>NUCLEOTIDE SEQUENCE</scope>
    <source>
        <strain evidence="2">JCM 4790</strain>
    </source>
</reference>
<gene>
    <name evidence="2" type="ORF">GCM10010358_75530</name>
</gene>
<dbReference type="AlphaFoldDB" id="A0A918P0K1"/>
<dbReference type="EMBL" id="BMVU01000082">
    <property type="protein sequence ID" value="GGY12007.1"/>
    <property type="molecule type" value="Genomic_DNA"/>
</dbReference>
<comment type="caution">
    <text evidence="2">The sequence shown here is derived from an EMBL/GenBank/DDBJ whole genome shotgun (WGS) entry which is preliminary data.</text>
</comment>
<keyword evidence="3" id="KW-1185">Reference proteome</keyword>
<evidence type="ECO:0000256" key="1">
    <source>
        <dbReference type="SAM" id="MobiDB-lite"/>
    </source>
</evidence>
<feature type="region of interest" description="Disordered" evidence="1">
    <location>
        <begin position="1"/>
        <end position="21"/>
    </location>
</feature>
<accession>A0A918P0K1</accession>
<organism evidence="2 3">
    <name type="scientific">Streptomyces minutiscleroticus</name>
    <dbReference type="NCBI Taxonomy" id="68238"/>
    <lineage>
        <taxon>Bacteria</taxon>
        <taxon>Bacillati</taxon>
        <taxon>Actinomycetota</taxon>
        <taxon>Actinomycetes</taxon>
        <taxon>Kitasatosporales</taxon>
        <taxon>Streptomycetaceae</taxon>
        <taxon>Streptomyces</taxon>
    </lineage>
</organism>
<name>A0A918P0K1_9ACTN</name>
<evidence type="ECO:0000313" key="3">
    <source>
        <dbReference type="Proteomes" id="UP000619244"/>
    </source>
</evidence>
<reference evidence="2" key="1">
    <citation type="journal article" date="2014" name="Int. J. Syst. Evol. Microbiol.">
        <title>Complete genome sequence of Corynebacterium casei LMG S-19264T (=DSM 44701T), isolated from a smear-ripened cheese.</title>
        <authorList>
            <consortium name="US DOE Joint Genome Institute (JGI-PGF)"/>
            <person name="Walter F."/>
            <person name="Albersmeier A."/>
            <person name="Kalinowski J."/>
            <person name="Ruckert C."/>
        </authorList>
    </citation>
    <scope>NUCLEOTIDE SEQUENCE</scope>
    <source>
        <strain evidence="2">JCM 4790</strain>
    </source>
</reference>
<dbReference type="RefSeq" id="WP_373308896.1">
    <property type="nucleotide sequence ID" value="NZ_BMVU01000082.1"/>
</dbReference>
<sequence length="85" mass="8799">MSLATELRQFGAGGRADSPAHQARDLLGGVSSAPIIVPRLSHSGGRRATVHSHGQDEILGTVCSDHDQAVPEQKAGGTGLSRFRG</sequence>
<feature type="region of interest" description="Disordered" evidence="1">
    <location>
        <begin position="62"/>
        <end position="85"/>
    </location>
</feature>
<proteinExistence type="predicted"/>
<protein>
    <submittedName>
        <fullName evidence="2">Uncharacterized protein</fullName>
    </submittedName>
</protein>
<evidence type="ECO:0000313" key="2">
    <source>
        <dbReference type="EMBL" id="GGY12007.1"/>
    </source>
</evidence>
<dbReference type="Proteomes" id="UP000619244">
    <property type="component" value="Unassembled WGS sequence"/>
</dbReference>